<dbReference type="EMBL" id="WHWB01034784">
    <property type="protein sequence ID" value="KAJ7404199.1"/>
    <property type="molecule type" value="Genomic_DNA"/>
</dbReference>
<feature type="coiled-coil region" evidence="1">
    <location>
        <begin position="267"/>
        <end position="294"/>
    </location>
</feature>
<feature type="coiled-coil region" evidence="1">
    <location>
        <begin position="153"/>
        <end position="212"/>
    </location>
</feature>
<evidence type="ECO:0000313" key="3">
    <source>
        <dbReference type="EMBL" id="KAJ7404199.1"/>
    </source>
</evidence>
<feature type="compositionally biased region" description="Basic and acidic residues" evidence="2">
    <location>
        <begin position="497"/>
        <end position="520"/>
    </location>
</feature>
<keyword evidence="1" id="KW-0175">Coiled coil</keyword>
<evidence type="ECO:0000256" key="1">
    <source>
        <dbReference type="SAM" id="Coils"/>
    </source>
</evidence>
<dbReference type="PANTHER" id="PTHR21468">
    <property type="entry name" value="HSD9"/>
    <property type="match status" value="1"/>
</dbReference>
<gene>
    <name evidence="3" type="primary">CCDC83</name>
    <name evidence="3" type="ORF">WISP_146899</name>
</gene>
<accession>A0ABQ9CKK5</accession>
<name>A0ABQ9CKK5_9PASS</name>
<evidence type="ECO:0000256" key="2">
    <source>
        <dbReference type="SAM" id="MobiDB-lite"/>
    </source>
</evidence>
<proteinExistence type="predicted"/>
<dbReference type="PANTHER" id="PTHR21468:SF1">
    <property type="entry name" value="COILED-COIL DOMAIN-CONTAINING PROTEIN 83"/>
    <property type="match status" value="1"/>
</dbReference>
<feature type="region of interest" description="Disordered" evidence="2">
    <location>
        <begin position="414"/>
        <end position="455"/>
    </location>
</feature>
<feature type="region of interest" description="Disordered" evidence="2">
    <location>
        <begin position="496"/>
        <end position="520"/>
    </location>
</feature>
<sequence length="537" mass="62535">MFRTVPPARSSGQRARGEVLAGGTSLQPQQQRPGWRETPQFVLGMDSDEISGIMFIRAVPVQIGNFSSRFPVDTGKKKDLWNYGAVSLISALGELQTRWRDSWGCPVQDYKLELMILHNRTKKMEETKKGEKREKQVTEPESDMPEAVLEFQIETKEATIDRVLFNLEELEKKIKEYHKRNDLVKEEQKELIRRLIKQIEEKEKERDEKEVVTRDDVEESLKAIFQFVREKEQLFKDLHSQIEETQKIISVKKQERDYLLEYKNVGSKTHANKIASLEKDIKEVKEKLQRTTEYYRDALNAVKEETERLFDRHMKLLIEEALKSAVGYLDKNCRREIQENEWLKEEVKIYRKEVSDLKAFVQLLEKENTSLVAKLIDIKLQHLTGPRHLFLTEAAGLQEEFPKDEMKVEHRKYAAKTDREESLGSATVPCQTKKAFPKDQSKTEDEKPQDSSEELQKKFFTPALDSLLCEDEDDLQVYLKLGPLKRKLYVIGRPVPTHHEEPEEMPSRSDREDGSVGKSDGHITAEMIKALFKENVA</sequence>
<organism evidence="3 4">
    <name type="scientific">Willisornis vidua</name>
    <name type="common">Xingu scale-backed antbird</name>
    <dbReference type="NCBI Taxonomy" id="1566151"/>
    <lineage>
        <taxon>Eukaryota</taxon>
        <taxon>Metazoa</taxon>
        <taxon>Chordata</taxon>
        <taxon>Craniata</taxon>
        <taxon>Vertebrata</taxon>
        <taxon>Euteleostomi</taxon>
        <taxon>Archelosauria</taxon>
        <taxon>Archosauria</taxon>
        <taxon>Dinosauria</taxon>
        <taxon>Saurischia</taxon>
        <taxon>Theropoda</taxon>
        <taxon>Coelurosauria</taxon>
        <taxon>Aves</taxon>
        <taxon>Neognathae</taxon>
        <taxon>Neoaves</taxon>
        <taxon>Telluraves</taxon>
        <taxon>Australaves</taxon>
        <taxon>Passeriformes</taxon>
        <taxon>Thamnophilidae</taxon>
        <taxon>Willisornis</taxon>
    </lineage>
</organism>
<keyword evidence="4" id="KW-1185">Reference proteome</keyword>
<feature type="region of interest" description="Disordered" evidence="2">
    <location>
        <begin position="124"/>
        <end position="144"/>
    </location>
</feature>
<evidence type="ECO:0000313" key="4">
    <source>
        <dbReference type="Proteomes" id="UP001145742"/>
    </source>
</evidence>
<reference evidence="3" key="1">
    <citation type="submission" date="2019-10" db="EMBL/GenBank/DDBJ databases">
        <authorList>
            <person name="Soares A.E.R."/>
            <person name="Aleixo A."/>
            <person name="Schneider P."/>
            <person name="Miyaki C.Y."/>
            <person name="Schneider M.P."/>
            <person name="Mello C."/>
            <person name="Vasconcelos A.T.R."/>
        </authorList>
    </citation>
    <scope>NUCLEOTIDE SEQUENCE</scope>
    <source>
        <tissue evidence="3">Muscle</tissue>
    </source>
</reference>
<feature type="compositionally biased region" description="Basic and acidic residues" evidence="2">
    <location>
        <begin position="124"/>
        <end position="138"/>
    </location>
</feature>
<dbReference type="Proteomes" id="UP001145742">
    <property type="component" value="Unassembled WGS sequence"/>
</dbReference>
<feature type="compositionally biased region" description="Basic and acidic residues" evidence="2">
    <location>
        <begin position="436"/>
        <end position="455"/>
    </location>
</feature>
<comment type="caution">
    <text evidence="3">The sequence shown here is derived from an EMBL/GenBank/DDBJ whole genome shotgun (WGS) entry which is preliminary data.</text>
</comment>
<dbReference type="InterPro" id="IPR026702">
    <property type="entry name" value="CCDC83"/>
</dbReference>
<feature type="region of interest" description="Disordered" evidence="2">
    <location>
        <begin position="1"/>
        <end position="34"/>
    </location>
</feature>
<protein>
    <submittedName>
        <fullName evidence="3">Coiled-coil domain-containing protein 83</fullName>
    </submittedName>
</protein>